<dbReference type="InterPro" id="IPR016095">
    <property type="entry name" value="Ribosomal_uL1_3-a/b-sand"/>
</dbReference>
<evidence type="ECO:0000256" key="3">
    <source>
        <dbReference type="ARBA" id="ARBA00022555"/>
    </source>
</evidence>
<evidence type="ECO:0000256" key="4">
    <source>
        <dbReference type="ARBA" id="ARBA00022730"/>
    </source>
</evidence>
<dbReference type="CDD" id="cd00403">
    <property type="entry name" value="Ribosomal_L1"/>
    <property type="match status" value="1"/>
</dbReference>
<dbReference type="EMBL" id="JABAEW010000011">
    <property type="protein sequence ID" value="NMD86439.1"/>
    <property type="molecule type" value="Genomic_DNA"/>
</dbReference>
<dbReference type="PIRSF" id="PIRSF002155">
    <property type="entry name" value="Ribosomal_L1"/>
    <property type="match status" value="1"/>
</dbReference>
<dbReference type="GO" id="GO:0000049">
    <property type="term" value="F:tRNA binding"/>
    <property type="evidence" value="ECO:0007669"/>
    <property type="project" value="UniProtKB-KW"/>
</dbReference>
<dbReference type="Pfam" id="PF00687">
    <property type="entry name" value="Ribosomal_L1"/>
    <property type="match status" value="1"/>
</dbReference>
<dbReference type="RefSeq" id="WP_116885063.1">
    <property type="nucleotide sequence ID" value="NZ_CABMMC010000081.1"/>
</dbReference>
<keyword evidence="2 10" id="KW-0678">Repressor</keyword>
<comment type="similarity">
    <text evidence="1 10 11">Belongs to the universal ribosomal protein uL1 family.</text>
</comment>
<keyword evidence="4 10" id="KW-0699">rRNA-binding</keyword>
<proteinExistence type="inferred from homology"/>
<dbReference type="SUPFAM" id="SSF56808">
    <property type="entry name" value="Ribosomal protein L1"/>
    <property type="match status" value="1"/>
</dbReference>
<comment type="function">
    <text evidence="10">Protein L1 is also a translational repressor protein, it controls the translation of the L11 operon by binding to its mRNA.</text>
</comment>
<dbReference type="Proteomes" id="UP000576225">
    <property type="component" value="Unassembled WGS sequence"/>
</dbReference>
<name>A0A2U1APY2_9BACT</name>
<gene>
    <name evidence="10" type="primary">rplA</name>
    <name evidence="13" type="ORF">C8D82_12639</name>
    <name evidence="12" type="ORF">HF882_07565</name>
</gene>
<dbReference type="InterPro" id="IPR023673">
    <property type="entry name" value="Ribosomal_uL1_CS"/>
</dbReference>
<dbReference type="Gene3D" id="3.30.190.20">
    <property type="match status" value="1"/>
</dbReference>
<dbReference type="GeneID" id="78296352"/>
<comment type="caution">
    <text evidence="13">The sequence shown here is derived from an EMBL/GenBank/DDBJ whole genome shotgun (WGS) entry which is preliminary data.</text>
</comment>
<evidence type="ECO:0000256" key="8">
    <source>
        <dbReference type="ARBA" id="ARBA00023274"/>
    </source>
</evidence>
<keyword evidence="5 10" id="KW-0810">Translation regulation</keyword>
<dbReference type="EMBL" id="QEKH01000026">
    <property type="protein sequence ID" value="PVY38445.1"/>
    <property type="molecule type" value="Genomic_DNA"/>
</dbReference>
<dbReference type="PROSITE" id="PS01199">
    <property type="entry name" value="RIBOSOMAL_L1"/>
    <property type="match status" value="1"/>
</dbReference>
<evidence type="ECO:0000256" key="11">
    <source>
        <dbReference type="RuleBase" id="RU000659"/>
    </source>
</evidence>
<evidence type="ECO:0000313" key="13">
    <source>
        <dbReference type="EMBL" id="PVY38445.1"/>
    </source>
</evidence>
<dbReference type="GO" id="GO:0019843">
    <property type="term" value="F:rRNA binding"/>
    <property type="evidence" value="ECO:0007669"/>
    <property type="project" value="UniProtKB-UniRule"/>
</dbReference>
<evidence type="ECO:0000256" key="5">
    <source>
        <dbReference type="ARBA" id="ARBA00022845"/>
    </source>
</evidence>
<keyword evidence="3 10" id="KW-0820">tRNA-binding</keyword>
<evidence type="ECO:0000256" key="10">
    <source>
        <dbReference type="HAMAP-Rule" id="MF_01318"/>
    </source>
</evidence>
<protein>
    <recommendedName>
        <fullName evidence="9 10">Large ribosomal subunit protein uL1</fullName>
    </recommendedName>
</protein>
<comment type="function">
    <text evidence="10">Binds directly to 23S rRNA. The L1 stalk is quite mobile in the ribosome, and is involved in E site tRNA release.</text>
</comment>
<keyword evidence="14" id="KW-1185">Reference proteome</keyword>
<dbReference type="FunFam" id="3.40.50.790:FF:000001">
    <property type="entry name" value="50S ribosomal protein L1"/>
    <property type="match status" value="1"/>
</dbReference>
<evidence type="ECO:0000256" key="6">
    <source>
        <dbReference type="ARBA" id="ARBA00022884"/>
    </source>
</evidence>
<dbReference type="InterPro" id="IPR028364">
    <property type="entry name" value="Ribosomal_uL1/biogenesis"/>
</dbReference>
<dbReference type="GO" id="GO:0006412">
    <property type="term" value="P:translation"/>
    <property type="evidence" value="ECO:0007669"/>
    <property type="project" value="UniProtKB-UniRule"/>
</dbReference>
<evidence type="ECO:0000256" key="7">
    <source>
        <dbReference type="ARBA" id="ARBA00022980"/>
    </source>
</evidence>
<accession>A0A2U1APY2</accession>
<dbReference type="GO" id="GO:0015934">
    <property type="term" value="C:large ribosomal subunit"/>
    <property type="evidence" value="ECO:0007669"/>
    <property type="project" value="InterPro"/>
</dbReference>
<organism evidence="13 14">
    <name type="scientific">Victivallis vadensis</name>
    <dbReference type="NCBI Taxonomy" id="172901"/>
    <lineage>
        <taxon>Bacteria</taxon>
        <taxon>Pseudomonadati</taxon>
        <taxon>Lentisphaerota</taxon>
        <taxon>Lentisphaeria</taxon>
        <taxon>Victivallales</taxon>
        <taxon>Victivallaceae</taxon>
        <taxon>Victivallis</taxon>
    </lineage>
</organism>
<dbReference type="AlphaFoldDB" id="A0A2U1APY2"/>
<dbReference type="PANTHER" id="PTHR36427:SF3">
    <property type="entry name" value="LARGE RIBOSOMAL SUBUNIT PROTEIN UL1M"/>
    <property type="match status" value="1"/>
</dbReference>
<evidence type="ECO:0000256" key="1">
    <source>
        <dbReference type="ARBA" id="ARBA00010531"/>
    </source>
</evidence>
<sequence>MRRSKLYKKQVETAGFDLQKRYGVAEAIALLKTMPGVKFNQTAEVAFKLGVDPRKSDQTVRGAVALPRGTGKTVRVAVVADGQLAQDAKDAGADFVGYEDIVQKIKDGWQDFDILIATPDAMRLVRPLGRQLGPRGLMPNPKTGTVTESVGTAVREAKGGRAEFRADRGACVHVPFGKMSFESDALKENFDVIVDALIKAKPTTAKGAYILSCTISATMTPGVKINVKELVRSKE</sequence>
<dbReference type="PANTHER" id="PTHR36427">
    <property type="entry name" value="54S RIBOSOMAL PROTEIN L1, MITOCHONDRIAL"/>
    <property type="match status" value="1"/>
</dbReference>
<dbReference type="InterPro" id="IPR005878">
    <property type="entry name" value="Ribosom_uL1_bac-type"/>
</dbReference>
<evidence type="ECO:0000313" key="12">
    <source>
        <dbReference type="EMBL" id="NMD86439.1"/>
    </source>
</evidence>
<dbReference type="Gene3D" id="3.40.50.790">
    <property type="match status" value="1"/>
</dbReference>
<dbReference type="InterPro" id="IPR023674">
    <property type="entry name" value="Ribosomal_uL1-like"/>
</dbReference>
<reference evidence="12 15" key="2">
    <citation type="submission" date="2020-04" db="EMBL/GenBank/DDBJ databases">
        <authorList>
            <person name="Hitch T.C.A."/>
            <person name="Wylensek D."/>
            <person name="Clavel T."/>
        </authorList>
    </citation>
    <scope>NUCLEOTIDE SEQUENCE [LARGE SCALE GENOMIC DNA]</scope>
    <source>
        <strain evidence="12 15">COR2-253-APC-1A</strain>
    </source>
</reference>
<dbReference type="OrthoDB" id="9803740at2"/>
<evidence type="ECO:0000256" key="2">
    <source>
        <dbReference type="ARBA" id="ARBA00022491"/>
    </source>
</evidence>
<keyword evidence="7 10" id="KW-0689">Ribosomal protein</keyword>
<dbReference type="Proteomes" id="UP000245959">
    <property type="component" value="Unassembled WGS sequence"/>
</dbReference>
<reference evidence="13 14" key="1">
    <citation type="submission" date="2018-04" db="EMBL/GenBank/DDBJ databases">
        <title>Genomic Encyclopedia of Type Strains, Phase IV (KMG-IV): sequencing the most valuable type-strain genomes for metagenomic binning, comparative biology and taxonomic classification.</title>
        <authorList>
            <person name="Goeker M."/>
        </authorList>
    </citation>
    <scope>NUCLEOTIDE SEQUENCE [LARGE SCALE GENOMIC DNA]</scope>
    <source>
        <strain evidence="13 14">DSM 14823</strain>
    </source>
</reference>
<dbReference type="HAMAP" id="MF_01318_B">
    <property type="entry name" value="Ribosomal_uL1_B"/>
    <property type="match status" value="1"/>
</dbReference>
<dbReference type="InterPro" id="IPR002143">
    <property type="entry name" value="Ribosomal_uL1"/>
</dbReference>
<dbReference type="GO" id="GO:0003735">
    <property type="term" value="F:structural constituent of ribosome"/>
    <property type="evidence" value="ECO:0007669"/>
    <property type="project" value="InterPro"/>
</dbReference>
<keyword evidence="6 10" id="KW-0694">RNA-binding</keyword>
<evidence type="ECO:0000313" key="14">
    <source>
        <dbReference type="Proteomes" id="UP000245959"/>
    </source>
</evidence>
<comment type="subunit">
    <text evidence="10">Part of the 50S ribosomal subunit.</text>
</comment>
<evidence type="ECO:0000313" key="15">
    <source>
        <dbReference type="Proteomes" id="UP000576225"/>
    </source>
</evidence>
<keyword evidence="8 10" id="KW-0687">Ribonucleoprotein</keyword>
<dbReference type="NCBIfam" id="TIGR01169">
    <property type="entry name" value="rplA_bact"/>
    <property type="match status" value="1"/>
</dbReference>
<dbReference type="GO" id="GO:0006417">
    <property type="term" value="P:regulation of translation"/>
    <property type="evidence" value="ECO:0007669"/>
    <property type="project" value="UniProtKB-KW"/>
</dbReference>
<evidence type="ECO:0000256" key="9">
    <source>
        <dbReference type="ARBA" id="ARBA00035241"/>
    </source>
</evidence>